<comment type="caution">
    <text evidence="2">The sequence shown here is derived from an EMBL/GenBank/DDBJ whole genome shotgun (WGS) entry which is preliminary data.</text>
</comment>
<sequence>MGAGPHDEGGVLAVTVAESSPPTVGDAGAVVLPPQDVAALAASELQGMVSEETAGRSVQVSSQVLAGGIVSALTRQARDAALLVLGNSGEERPWGVGSVGRRCARRVDCPTVWVPPDASAPDEQVLVVGVGHVSRRAALGRRRSRGDR</sequence>
<name>A0A9W6NUI5_9PSEU</name>
<dbReference type="InterPro" id="IPR006016">
    <property type="entry name" value="UspA"/>
</dbReference>
<dbReference type="Proteomes" id="UP001143463">
    <property type="component" value="Unassembled WGS sequence"/>
</dbReference>
<keyword evidence="3" id="KW-1185">Reference proteome</keyword>
<gene>
    <name evidence="2" type="ORF">GCM10017577_05120</name>
</gene>
<feature type="domain" description="UspA" evidence="1">
    <location>
        <begin position="9"/>
        <end position="115"/>
    </location>
</feature>
<protein>
    <recommendedName>
        <fullName evidence="1">UspA domain-containing protein</fullName>
    </recommendedName>
</protein>
<organism evidence="2 3">
    <name type="scientific">Pseudonocardia halophobica</name>
    <dbReference type="NCBI Taxonomy" id="29401"/>
    <lineage>
        <taxon>Bacteria</taxon>
        <taxon>Bacillati</taxon>
        <taxon>Actinomycetota</taxon>
        <taxon>Actinomycetes</taxon>
        <taxon>Pseudonocardiales</taxon>
        <taxon>Pseudonocardiaceae</taxon>
        <taxon>Pseudonocardia</taxon>
    </lineage>
</organism>
<dbReference type="Gene3D" id="3.40.50.12370">
    <property type="match status" value="1"/>
</dbReference>
<dbReference type="AlphaFoldDB" id="A0A9W6NUI5"/>
<accession>A0A9W6NUI5</accession>
<dbReference type="Pfam" id="PF00582">
    <property type="entry name" value="Usp"/>
    <property type="match status" value="1"/>
</dbReference>
<evidence type="ECO:0000259" key="1">
    <source>
        <dbReference type="Pfam" id="PF00582"/>
    </source>
</evidence>
<proteinExistence type="predicted"/>
<dbReference type="SUPFAM" id="SSF52402">
    <property type="entry name" value="Adenine nucleotide alpha hydrolases-like"/>
    <property type="match status" value="1"/>
</dbReference>
<dbReference type="RefSeq" id="WP_037039585.1">
    <property type="nucleotide sequence ID" value="NZ_BAAAUZ010000013.1"/>
</dbReference>
<evidence type="ECO:0000313" key="3">
    <source>
        <dbReference type="Proteomes" id="UP001143463"/>
    </source>
</evidence>
<dbReference type="EMBL" id="BSFQ01000002">
    <property type="protein sequence ID" value="GLL09372.1"/>
    <property type="molecule type" value="Genomic_DNA"/>
</dbReference>
<reference evidence="2" key="2">
    <citation type="submission" date="2023-01" db="EMBL/GenBank/DDBJ databases">
        <authorList>
            <person name="Sun Q."/>
            <person name="Evtushenko L."/>
        </authorList>
    </citation>
    <scope>NUCLEOTIDE SEQUENCE</scope>
    <source>
        <strain evidence="2">VKM Ac-1069</strain>
    </source>
</reference>
<reference evidence="2" key="1">
    <citation type="journal article" date="2014" name="Int. J. Syst. Evol. Microbiol.">
        <title>Complete genome sequence of Corynebacterium casei LMG S-19264T (=DSM 44701T), isolated from a smear-ripened cheese.</title>
        <authorList>
            <consortium name="US DOE Joint Genome Institute (JGI-PGF)"/>
            <person name="Walter F."/>
            <person name="Albersmeier A."/>
            <person name="Kalinowski J."/>
            <person name="Ruckert C."/>
        </authorList>
    </citation>
    <scope>NUCLEOTIDE SEQUENCE</scope>
    <source>
        <strain evidence="2">VKM Ac-1069</strain>
    </source>
</reference>
<evidence type="ECO:0000313" key="2">
    <source>
        <dbReference type="EMBL" id="GLL09372.1"/>
    </source>
</evidence>